<evidence type="ECO:0000256" key="3">
    <source>
        <dbReference type="ARBA" id="ARBA00023127"/>
    </source>
</evidence>
<dbReference type="SMART" id="SM00385">
    <property type="entry name" value="CYCLIN"/>
    <property type="match status" value="1"/>
</dbReference>
<organism evidence="8 9">
    <name type="scientific">Tetracentron sinense</name>
    <name type="common">Spur-leaf</name>
    <dbReference type="NCBI Taxonomy" id="13715"/>
    <lineage>
        <taxon>Eukaryota</taxon>
        <taxon>Viridiplantae</taxon>
        <taxon>Streptophyta</taxon>
        <taxon>Embryophyta</taxon>
        <taxon>Tracheophyta</taxon>
        <taxon>Spermatophyta</taxon>
        <taxon>Magnoliopsida</taxon>
        <taxon>Trochodendrales</taxon>
        <taxon>Trochodendraceae</taxon>
        <taxon>Tetracentron</taxon>
    </lineage>
</organism>
<dbReference type="Gene3D" id="1.10.472.10">
    <property type="entry name" value="Cyclin-like"/>
    <property type="match status" value="2"/>
</dbReference>
<feature type="domain" description="Cyclin-like" evidence="7">
    <location>
        <begin position="73"/>
        <end position="161"/>
    </location>
</feature>
<proteinExistence type="inferred from homology"/>
<dbReference type="Pfam" id="PF00134">
    <property type="entry name" value="Cyclin_N"/>
    <property type="match status" value="1"/>
</dbReference>
<accession>A0A834ZCU3</accession>
<gene>
    <name evidence="8" type="ORF">HHK36_011046</name>
</gene>
<keyword evidence="4" id="KW-0131">Cell cycle</keyword>
<dbReference type="FunFam" id="1.10.472.10:FF:000060">
    <property type="entry name" value="D6-type cyclin"/>
    <property type="match status" value="1"/>
</dbReference>
<comment type="caution">
    <text evidence="8">The sequence shown here is derived from an EMBL/GenBank/DDBJ whole genome shotgun (WGS) entry which is preliminary data.</text>
</comment>
<dbReference type="InterPro" id="IPR013763">
    <property type="entry name" value="Cyclin-like_dom"/>
</dbReference>
<dbReference type="InterPro" id="IPR036915">
    <property type="entry name" value="Cyclin-like_sf"/>
</dbReference>
<name>A0A834ZCU3_TETSI</name>
<dbReference type="PANTHER" id="PTHR10177">
    <property type="entry name" value="CYCLINS"/>
    <property type="match status" value="1"/>
</dbReference>
<evidence type="ECO:0000256" key="1">
    <source>
        <dbReference type="ARBA" id="ARBA00009065"/>
    </source>
</evidence>
<keyword evidence="9" id="KW-1185">Reference proteome</keyword>
<evidence type="ECO:0000259" key="7">
    <source>
        <dbReference type="SMART" id="SM00385"/>
    </source>
</evidence>
<reference evidence="8 9" key="1">
    <citation type="submission" date="2020-04" db="EMBL/GenBank/DDBJ databases">
        <title>Plant Genome Project.</title>
        <authorList>
            <person name="Zhang R.-G."/>
        </authorList>
    </citation>
    <scope>NUCLEOTIDE SEQUENCE [LARGE SCALE GENOMIC DNA]</scope>
    <source>
        <strain evidence="8">YNK0</strain>
        <tissue evidence="8">Leaf</tissue>
    </source>
</reference>
<feature type="compositionally biased region" description="Polar residues" evidence="6">
    <location>
        <begin position="330"/>
        <end position="339"/>
    </location>
</feature>
<protein>
    <recommendedName>
        <fullName evidence="7">Cyclin-like domain-containing protein</fullName>
    </recommendedName>
</protein>
<dbReference type="Proteomes" id="UP000655225">
    <property type="component" value="Unassembled WGS sequence"/>
</dbReference>
<evidence type="ECO:0000256" key="5">
    <source>
        <dbReference type="RuleBase" id="RU000383"/>
    </source>
</evidence>
<comment type="similarity">
    <text evidence="1">Belongs to the cyclin family. Cyclin D subfamily.</text>
</comment>
<dbReference type="InterPro" id="IPR039361">
    <property type="entry name" value="Cyclin"/>
</dbReference>
<evidence type="ECO:0000256" key="2">
    <source>
        <dbReference type="ARBA" id="ARBA00022618"/>
    </source>
</evidence>
<dbReference type="GO" id="GO:0051301">
    <property type="term" value="P:cell division"/>
    <property type="evidence" value="ECO:0007669"/>
    <property type="project" value="UniProtKB-KW"/>
</dbReference>
<feature type="region of interest" description="Disordered" evidence="6">
    <location>
        <begin position="313"/>
        <end position="339"/>
    </location>
</feature>
<dbReference type="SUPFAM" id="SSF47954">
    <property type="entry name" value="Cyclin-like"/>
    <property type="match status" value="1"/>
</dbReference>
<evidence type="ECO:0000256" key="4">
    <source>
        <dbReference type="ARBA" id="ARBA00023306"/>
    </source>
</evidence>
<evidence type="ECO:0000256" key="6">
    <source>
        <dbReference type="SAM" id="MobiDB-lite"/>
    </source>
</evidence>
<dbReference type="CDD" id="cd20544">
    <property type="entry name" value="CYCLIN_AtCycD-like_rpt2"/>
    <property type="match status" value="1"/>
</dbReference>
<evidence type="ECO:0000313" key="8">
    <source>
        <dbReference type="EMBL" id="KAF8402953.1"/>
    </source>
</evidence>
<dbReference type="EMBL" id="JABCRI010000007">
    <property type="protein sequence ID" value="KAF8402953.1"/>
    <property type="molecule type" value="Genomic_DNA"/>
</dbReference>
<dbReference type="InterPro" id="IPR006671">
    <property type="entry name" value="Cyclin_N"/>
</dbReference>
<dbReference type="OrthoDB" id="62at2759"/>
<dbReference type="AlphaFoldDB" id="A0A834ZCU3"/>
<keyword evidence="3 5" id="KW-0195">Cyclin</keyword>
<dbReference type="OMA" id="ATICNEW"/>
<sequence length="339" mass="38507">MESLLCDEDWLNSPTKKLPGLGMCTASFYTTTADCEHALTVCLQKEISYMLEPGYVECLRSSELLAARFRTIRWFIKSRRRLNLSLGIVFDAANYFDRFISMNHCHQWKGWMIELLSVACLSIAVKLSEISIPLLQEFQMEDLQYSFQPSTIQRMELTLLKALGWRLACITAYSYVELLTYHLNSLQPHLNEAIISRATELLLGAISDSKFLAFRQCTLAVSALRCSLEELLPSKSDTHIAYFACLIPQDQKDDLVKCHKIMEERVADPLYSLTTCGNSYCPSSPMTVITTERIDLYDCYVDLSLFKVPGSNAECPSNRKKQKREEETPSHCNTSGPSP</sequence>
<keyword evidence="2" id="KW-0132">Cell division</keyword>
<evidence type="ECO:0000313" key="9">
    <source>
        <dbReference type="Proteomes" id="UP000655225"/>
    </source>
</evidence>